<dbReference type="PANTHER" id="PTHR22883:SF23">
    <property type="entry name" value="PALMITOYLTRANSFERASE ZDHHC6"/>
    <property type="match status" value="1"/>
</dbReference>
<feature type="transmembrane region" description="Helical" evidence="11">
    <location>
        <begin position="237"/>
        <end position="258"/>
    </location>
</feature>
<evidence type="ECO:0000256" key="12">
    <source>
        <dbReference type="SAM" id="MobiDB-lite"/>
    </source>
</evidence>
<evidence type="ECO:0000256" key="11">
    <source>
        <dbReference type="RuleBase" id="RU079119"/>
    </source>
</evidence>
<reference evidence="14 15" key="1">
    <citation type="submission" date="2013-07" db="EMBL/GenBank/DDBJ databases">
        <title>The Genome Sequence of Cryptococcus heveanensis BCC8398.</title>
        <authorList>
            <consortium name="The Broad Institute Genome Sequencing Platform"/>
            <person name="Cuomo C."/>
            <person name="Litvintseva A."/>
            <person name="Chen Y."/>
            <person name="Heitman J."/>
            <person name="Sun S."/>
            <person name="Springer D."/>
            <person name="Dromer F."/>
            <person name="Young S.K."/>
            <person name="Zeng Q."/>
            <person name="Gargeya S."/>
            <person name="Fitzgerald M."/>
            <person name="Abouelleil A."/>
            <person name="Alvarado L."/>
            <person name="Berlin A.M."/>
            <person name="Chapman S.B."/>
            <person name="Dewar J."/>
            <person name="Goldberg J."/>
            <person name="Griggs A."/>
            <person name="Gujja S."/>
            <person name="Hansen M."/>
            <person name="Howarth C."/>
            <person name="Imamovic A."/>
            <person name="Larimer J."/>
            <person name="McCowan C."/>
            <person name="Murphy C."/>
            <person name="Pearson M."/>
            <person name="Priest M."/>
            <person name="Roberts A."/>
            <person name="Saif S."/>
            <person name="Shea T."/>
            <person name="Sykes S."/>
            <person name="Wortman J."/>
            <person name="Nusbaum C."/>
            <person name="Birren B."/>
        </authorList>
    </citation>
    <scope>NUCLEOTIDE SEQUENCE [LARGE SCALE GENOMIC DNA]</scope>
    <source>
        <strain evidence="14 15">BCC8398</strain>
    </source>
</reference>
<evidence type="ECO:0000256" key="9">
    <source>
        <dbReference type="ARBA" id="ARBA00038298"/>
    </source>
</evidence>
<evidence type="ECO:0000313" key="14">
    <source>
        <dbReference type="EMBL" id="OCF33821.1"/>
    </source>
</evidence>
<dbReference type="InterPro" id="IPR001594">
    <property type="entry name" value="Palmitoyltrfase_DHHC"/>
</dbReference>
<dbReference type="OrthoDB" id="1436450at2759"/>
<keyword evidence="6" id="KW-0564">Palmitate</keyword>
<proteinExistence type="inferred from homology"/>
<gene>
    <name evidence="14" type="ORF">I316_04533</name>
</gene>
<evidence type="ECO:0000256" key="5">
    <source>
        <dbReference type="ARBA" id="ARBA00023136"/>
    </source>
</evidence>
<evidence type="ECO:0000256" key="4">
    <source>
        <dbReference type="ARBA" id="ARBA00022989"/>
    </source>
</evidence>
<evidence type="ECO:0000256" key="7">
    <source>
        <dbReference type="ARBA" id="ARBA00023288"/>
    </source>
</evidence>
<dbReference type="GO" id="GO:0005794">
    <property type="term" value="C:Golgi apparatus"/>
    <property type="evidence" value="ECO:0007669"/>
    <property type="project" value="TreeGrafter"/>
</dbReference>
<feature type="transmembrane region" description="Helical" evidence="11">
    <location>
        <begin position="25"/>
        <end position="46"/>
    </location>
</feature>
<dbReference type="GO" id="GO:0016020">
    <property type="term" value="C:membrane"/>
    <property type="evidence" value="ECO:0007669"/>
    <property type="project" value="UniProtKB-SubCell"/>
</dbReference>
<evidence type="ECO:0000256" key="2">
    <source>
        <dbReference type="ARBA" id="ARBA00022679"/>
    </source>
</evidence>
<feature type="region of interest" description="Disordered" evidence="12">
    <location>
        <begin position="97"/>
        <end position="133"/>
    </location>
</feature>
<evidence type="ECO:0000313" key="15">
    <source>
        <dbReference type="Proteomes" id="UP000092666"/>
    </source>
</evidence>
<reference evidence="15" key="2">
    <citation type="submission" date="2013-12" db="EMBL/GenBank/DDBJ databases">
        <title>Evolution of pathogenesis and genome organization in the Tremellales.</title>
        <authorList>
            <person name="Cuomo C."/>
            <person name="Litvintseva A."/>
            <person name="Heitman J."/>
            <person name="Chen Y."/>
            <person name="Sun S."/>
            <person name="Springer D."/>
            <person name="Dromer F."/>
            <person name="Young S."/>
            <person name="Zeng Q."/>
            <person name="Chapman S."/>
            <person name="Gujja S."/>
            <person name="Saif S."/>
            <person name="Birren B."/>
        </authorList>
    </citation>
    <scope>NUCLEOTIDE SEQUENCE [LARGE SCALE GENOMIC DNA]</scope>
    <source>
        <strain evidence="15">BCC8398</strain>
    </source>
</reference>
<feature type="domain" description="Palmitoyltransferase DHHC" evidence="13">
    <location>
        <begin position="192"/>
        <end position="305"/>
    </location>
</feature>
<evidence type="ECO:0000256" key="6">
    <source>
        <dbReference type="ARBA" id="ARBA00023139"/>
    </source>
</evidence>
<keyword evidence="4 11" id="KW-1133">Transmembrane helix</keyword>
<dbReference type="GO" id="GO:0019706">
    <property type="term" value="F:protein-cysteine S-palmitoyltransferase activity"/>
    <property type="evidence" value="ECO:0007669"/>
    <property type="project" value="UniProtKB-EC"/>
</dbReference>
<keyword evidence="15" id="KW-1185">Reference proteome</keyword>
<sequence>MARTSRPWWKPGGPDTPDWWVSRKAAILIVIGLLCWSFYVIVGRVCTPMFRGNSDYKLGRAAGAGILVGYVTLWLLASWTYLKMILTGPGFAKKVVPQSDKPDTSAYPPYPPPPQHSAEYNSDDTQEPDPSELAPVANLIGSALYNPDGPSINNHHAGPQSDHGAPVTDQGKKKIRDWQAIPRPVPAVDVHPRWCRFCEIVKPDRTHHCRHCGTCVLQFDHHCLWIGQCVGWANHKFFIIFTFWGTLFCFYLLITLIAISAKSSYTDGQVVGLIAVAALFGLFTFAMNTTHVHLILCAQTTVESFSARDQREAEDRVLQEEYGYFFHNLERRKVRKRWNEEWGGSSLGDRWVSGTRRQLWEQEMGESVLGWFSVMVNLFEGLPSLAAPPPPLSESNYGLTAEEVQAAFGTEALNSLTRGLSGSECHSGITRRIQLSCGRTNSAEVSAMTEQDKKGLAISLTLCSMESALQPIPTECLRWSPHEASPTEHRPTRQDWFKEQAPREEQQQQALCLSAQDWSSYNVYLSDAKPAQTRYFNATQEKLAFISLLKKREEKETERHGAEVASLKRRLTVGPITSRESPESYTSLQDLHKLSELVYDSMRAVKSDIELNKQLSEDVQTAFSSFELARGTEWDRVETAIQEKLLRLTDHFQGISDDFQATWIPKMSARLETVLTSHEMALVDRNEETGRVMQNWMRHVEDQVNTFAVSTSNDMYLANLGGGFQRLEMALGSSLNATAHLTVAQAEMAEIIQVTTRKTELLFGSQERLESSINRTIDALNPRGVRSAWSWIQPVSVMSAVGAGLCIDSIPATT</sequence>
<evidence type="ECO:0000256" key="3">
    <source>
        <dbReference type="ARBA" id="ARBA00022692"/>
    </source>
</evidence>
<comment type="domain">
    <text evidence="11">The DHHC domain is required for palmitoyltransferase activity.</text>
</comment>
<dbReference type="PROSITE" id="PS50216">
    <property type="entry name" value="DHHC"/>
    <property type="match status" value="1"/>
</dbReference>
<keyword evidence="8 11" id="KW-0012">Acyltransferase</keyword>
<comment type="similarity">
    <text evidence="9">Belongs to the DHHC palmitoyltransferase family. PFA5 subfamily.</text>
</comment>
<organism evidence="14 15">
    <name type="scientific">Kwoniella heveanensis BCC8398</name>
    <dbReference type="NCBI Taxonomy" id="1296120"/>
    <lineage>
        <taxon>Eukaryota</taxon>
        <taxon>Fungi</taxon>
        <taxon>Dikarya</taxon>
        <taxon>Basidiomycota</taxon>
        <taxon>Agaricomycotina</taxon>
        <taxon>Tremellomycetes</taxon>
        <taxon>Tremellales</taxon>
        <taxon>Cryptococcaceae</taxon>
        <taxon>Kwoniella</taxon>
    </lineage>
</organism>
<dbReference type="GO" id="GO:0005783">
    <property type="term" value="C:endoplasmic reticulum"/>
    <property type="evidence" value="ECO:0007669"/>
    <property type="project" value="TreeGrafter"/>
</dbReference>
<dbReference type="InterPro" id="IPR039859">
    <property type="entry name" value="PFA4/ZDH16/20/ERF2-like"/>
</dbReference>
<name>A0A1B9GS02_9TREE</name>
<dbReference type="Pfam" id="PF01529">
    <property type="entry name" value="DHHC"/>
    <property type="match status" value="1"/>
</dbReference>
<keyword evidence="7" id="KW-0449">Lipoprotein</keyword>
<evidence type="ECO:0000259" key="13">
    <source>
        <dbReference type="Pfam" id="PF01529"/>
    </source>
</evidence>
<feature type="region of interest" description="Disordered" evidence="12">
    <location>
        <begin position="151"/>
        <end position="173"/>
    </location>
</feature>
<keyword evidence="5 11" id="KW-0472">Membrane</keyword>
<keyword evidence="2 11" id="KW-0808">Transferase</keyword>
<evidence type="ECO:0000256" key="8">
    <source>
        <dbReference type="ARBA" id="ARBA00023315"/>
    </source>
</evidence>
<dbReference type="AlphaFoldDB" id="A0A1B9GS02"/>
<keyword evidence="3 11" id="KW-0812">Transmembrane</keyword>
<dbReference type="STRING" id="1296120.A0A1B9GS02"/>
<protein>
    <recommendedName>
        <fullName evidence="11">Palmitoyltransferase</fullName>
        <ecNumber evidence="11">2.3.1.225</ecNumber>
    </recommendedName>
</protein>
<dbReference type="PANTHER" id="PTHR22883">
    <property type="entry name" value="ZINC FINGER DHHC DOMAIN CONTAINING PROTEIN"/>
    <property type="match status" value="1"/>
</dbReference>
<evidence type="ECO:0000256" key="10">
    <source>
        <dbReference type="ARBA" id="ARBA00048048"/>
    </source>
</evidence>
<accession>A0A1B9GS02</accession>
<feature type="transmembrane region" description="Helical" evidence="11">
    <location>
        <begin position="58"/>
        <end position="82"/>
    </location>
</feature>
<dbReference type="Proteomes" id="UP000092666">
    <property type="component" value="Unassembled WGS sequence"/>
</dbReference>
<comment type="catalytic activity">
    <reaction evidence="10 11">
        <text>L-cysteinyl-[protein] + hexadecanoyl-CoA = S-hexadecanoyl-L-cysteinyl-[protein] + CoA</text>
        <dbReference type="Rhea" id="RHEA:36683"/>
        <dbReference type="Rhea" id="RHEA-COMP:10131"/>
        <dbReference type="Rhea" id="RHEA-COMP:11032"/>
        <dbReference type="ChEBI" id="CHEBI:29950"/>
        <dbReference type="ChEBI" id="CHEBI:57287"/>
        <dbReference type="ChEBI" id="CHEBI:57379"/>
        <dbReference type="ChEBI" id="CHEBI:74151"/>
        <dbReference type="EC" id="2.3.1.225"/>
    </reaction>
</comment>
<dbReference type="EMBL" id="KI669503">
    <property type="protein sequence ID" value="OCF33821.1"/>
    <property type="molecule type" value="Genomic_DNA"/>
</dbReference>
<feature type="compositionally biased region" description="Acidic residues" evidence="12">
    <location>
        <begin position="121"/>
        <end position="130"/>
    </location>
</feature>
<feature type="transmembrane region" description="Helical" evidence="11">
    <location>
        <begin position="270"/>
        <end position="287"/>
    </location>
</feature>
<dbReference type="EC" id="2.3.1.225" evidence="11"/>
<evidence type="ECO:0000256" key="1">
    <source>
        <dbReference type="ARBA" id="ARBA00004141"/>
    </source>
</evidence>
<dbReference type="GO" id="GO:0006612">
    <property type="term" value="P:protein targeting to membrane"/>
    <property type="evidence" value="ECO:0007669"/>
    <property type="project" value="TreeGrafter"/>
</dbReference>
<comment type="subcellular location">
    <subcellularLocation>
        <location evidence="1">Membrane</location>
        <topology evidence="1">Multi-pass membrane protein</topology>
    </subcellularLocation>
</comment>